<dbReference type="InterPro" id="IPR020095">
    <property type="entry name" value="PsdUridine_synth_TruA_C"/>
</dbReference>
<dbReference type="AlphaFoldDB" id="A0A0U5K4U2"/>
<evidence type="ECO:0000313" key="9">
    <source>
        <dbReference type="EMBL" id="CUI17115.1"/>
    </source>
</evidence>
<evidence type="ECO:0000256" key="5">
    <source>
        <dbReference type="PIRSR" id="PIRSR001430-1"/>
    </source>
</evidence>
<dbReference type="SUPFAM" id="SSF55120">
    <property type="entry name" value="Pseudouridine synthase"/>
    <property type="match status" value="1"/>
</dbReference>
<dbReference type="GO" id="GO:0003723">
    <property type="term" value="F:RNA binding"/>
    <property type="evidence" value="ECO:0007669"/>
    <property type="project" value="InterPro"/>
</dbReference>
<dbReference type="Gene3D" id="3.30.70.580">
    <property type="entry name" value="Pseudouridine synthase I, catalytic domain, N-terminal subdomain"/>
    <property type="match status" value="1"/>
</dbReference>
<dbReference type="InterPro" id="IPR020094">
    <property type="entry name" value="TruA/RsuA/RluB/E/F_N"/>
</dbReference>
<comment type="caution">
    <text evidence="4">Lacks conserved residue(s) required for the propagation of feature annotation.</text>
</comment>
<sequence>MQNIKLTIAYDGRNYLGWQKTHMGPSIEETLQTILEQILQHPTPLQAASRTDAGVHALGQIVNFLTAKPVADFNRLVISLNSLLPKDITILAAEPAAAFFHPTLDSTGKEYRYFVCYDSFQLPHHRFYSWHCPYPLQLDEMRSALAFLIGEHNFEAFCNFKKNAHYTDFVRHIQIIAIEELEDKRLCIRVRGNHFLYKMVRNLVGTLVYVGKGKIAKESIPMILKSGKRTEAGVTAPAHGLFLHTVFY</sequence>
<dbReference type="Pfam" id="PF01416">
    <property type="entry name" value="PseudoU_synth_1"/>
    <property type="match status" value="2"/>
</dbReference>
<feature type="domain" description="Pseudouridine synthase I TruA alpha/beta" evidence="8">
    <location>
        <begin position="8"/>
        <end position="99"/>
    </location>
</feature>
<dbReference type="KEGG" id="pnl:PNK_1505"/>
<evidence type="ECO:0000256" key="6">
    <source>
        <dbReference type="PIRSR" id="PIRSR001430-2"/>
    </source>
</evidence>
<dbReference type="Proteomes" id="UP000069902">
    <property type="component" value="Chromosome cPNK"/>
</dbReference>
<dbReference type="EMBL" id="LN879502">
    <property type="protein sequence ID" value="CUI17115.1"/>
    <property type="molecule type" value="Genomic_DNA"/>
</dbReference>
<gene>
    <name evidence="9" type="primary">trua3</name>
    <name evidence="4" type="synonym">truA</name>
    <name evidence="9" type="ORF">PNK_1505</name>
</gene>
<feature type="active site" description="Nucleophile" evidence="4 5">
    <location>
        <position position="52"/>
    </location>
</feature>
<dbReference type="InterPro" id="IPR001406">
    <property type="entry name" value="PsdUridine_synth_TruA"/>
</dbReference>
<dbReference type="GO" id="GO:0031119">
    <property type="term" value="P:tRNA pseudouridine synthesis"/>
    <property type="evidence" value="ECO:0007669"/>
    <property type="project" value="UniProtKB-UniRule"/>
</dbReference>
<evidence type="ECO:0000256" key="7">
    <source>
        <dbReference type="RuleBase" id="RU003792"/>
    </source>
</evidence>
<dbReference type="InParanoid" id="A0A0U5K4U2"/>
<comment type="catalytic activity">
    <reaction evidence="4 7">
        <text>uridine(38/39/40) in tRNA = pseudouridine(38/39/40) in tRNA</text>
        <dbReference type="Rhea" id="RHEA:22376"/>
        <dbReference type="Rhea" id="RHEA-COMP:10085"/>
        <dbReference type="Rhea" id="RHEA-COMP:10087"/>
        <dbReference type="ChEBI" id="CHEBI:65314"/>
        <dbReference type="ChEBI" id="CHEBI:65315"/>
        <dbReference type="EC" id="5.4.99.12"/>
    </reaction>
</comment>
<dbReference type="InterPro" id="IPR020097">
    <property type="entry name" value="PsdUridine_synth_TruA_a/b_dom"/>
</dbReference>
<accession>A0A0U5K4U2</accession>
<evidence type="ECO:0000256" key="1">
    <source>
        <dbReference type="ARBA" id="ARBA00009375"/>
    </source>
</evidence>
<proteinExistence type="inferred from homology"/>
<dbReference type="PATRIC" id="fig|389348.3.peg.1688"/>
<feature type="binding site" evidence="4 6">
    <location>
        <position position="111"/>
    </location>
    <ligand>
        <name>substrate</name>
    </ligand>
</feature>
<dbReference type="CDD" id="cd02570">
    <property type="entry name" value="PseudoU_synth_EcTruA"/>
    <property type="match status" value="1"/>
</dbReference>
<organism evidence="9 10">
    <name type="scientific">Candidatus Protochlamydia naegleriophila</name>
    <dbReference type="NCBI Taxonomy" id="389348"/>
    <lineage>
        <taxon>Bacteria</taxon>
        <taxon>Pseudomonadati</taxon>
        <taxon>Chlamydiota</taxon>
        <taxon>Chlamydiia</taxon>
        <taxon>Parachlamydiales</taxon>
        <taxon>Parachlamydiaceae</taxon>
        <taxon>Candidatus Protochlamydia</taxon>
    </lineage>
</organism>
<feature type="domain" description="Pseudouridine synthase I TruA alpha/beta" evidence="8">
    <location>
        <begin position="147"/>
        <end position="248"/>
    </location>
</feature>
<dbReference type="PIRSF" id="PIRSF001430">
    <property type="entry name" value="tRNA_psdUrid_synth"/>
    <property type="match status" value="1"/>
</dbReference>
<reference evidence="10" key="1">
    <citation type="submission" date="2015-09" db="EMBL/GenBank/DDBJ databases">
        <authorList>
            <person name="Bertelli C."/>
        </authorList>
    </citation>
    <scope>NUCLEOTIDE SEQUENCE [LARGE SCALE GENOMIC DNA]</scope>
    <source>
        <strain evidence="10">KNic</strain>
    </source>
</reference>
<evidence type="ECO:0000313" key="10">
    <source>
        <dbReference type="Proteomes" id="UP000069902"/>
    </source>
</evidence>
<protein>
    <recommendedName>
        <fullName evidence="4">tRNA pseudouridine synthase A</fullName>
        <ecNumber evidence="4">5.4.99.12</ecNumber>
    </recommendedName>
    <alternativeName>
        <fullName evidence="4">tRNA pseudouridine(38-40) synthase</fullName>
    </alternativeName>
    <alternativeName>
        <fullName evidence="4">tRNA pseudouridylate synthase I</fullName>
    </alternativeName>
    <alternativeName>
        <fullName evidence="4">tRNA-uridine isomerase I</fullName>
    </alternativeName>
</protein>
<dbReference type="GO" id="GO:0160147">
    <property type="term" value="F:tRNA pseudouridine(38-40) synthase activity"/>
    <property type="evidence" value="ECO:0007669"/>
    <property type="project" value="UniProtKB-EC"/>
</dbReference>
<dbReference type="HAMAP" id="MF_00171">
    <property type="entry name" value="TruA"/>
    <property type="match status" value="1"/>
</dbReference>
<comment type="similarity">
    <text evidence="1 4 7">Belongs to the tRNA pseudouridine synthase TruA family.</text>
</comment>
<keyword evidence="2 4" id="KW-0819">tRNA processing</keyword>
<keyword evidence="10" id="KW-1185">Reference proteome</keyword>
<dbReference type="NCBIfam" id="TIGR00071">
    <property type="entry name" value="hisT_truA"/>
    <property type="match status" value="1"/>
</dbReference>
<dbReference type="Gene3D" id="3.30.70.660">
    <property type="entry name" value="Pseudouridine synthase I, catalytic domain, C-terminal subdomain"/>
    <property type="match status" value="1"/>
</dbReference>
<dbReference type="PANTHER" id="PTHR11142">
    <property type="entry name" value="PSEUDOURIDYLATE SYNTHASE"/>
    <property type="match status" value="1"/>
</dbReference>
<evidence type="ECO:0000259" key="8">
    <source>
        <dbReference type="Pfam" id="PF01416"/>
    </source>
</evidence>
<evidence type="ECO:0000256" key="3">
    <source>
        <dbReference type="ARBA" id="ARBA00023235"/>
    </source>
</evidence>
<dbReference type="PANTHER" id="PTHR11142:SF0">
    <property type="entry name" value="TRNA PSEUDOURIDINE SYNTHASE-LIKE 1"/>
    <property type="match status" value="1"/>
</dbReference>
<evidence type="ECO:0000256" key="2">
    <source>
        <dbReference type="ARBA" id="ARBA00022694"/>
    </source>
</evidence>
<dbReference type="InterPro" id="IPR020103">
    <property type="entry name" value="PsdUridine_synth_cat_dom_sf"/>
</dbReference>
<dbReference type="STRING" id="389348.PNK_1505"/>
<keyword evidence="3 4" id="KW-0413">Isomerase</keyword>
<name>A0A0U5K4U2_9BACT</name>
<comment type="subunit">
    <text evidence="4">Homodimer.</text>
</comment>
<evidence type="ECO:0000256" key="4">
    <source>
        <dbReference type="HAMAP-Rule" id="MF_00171"/>
    </source>
</evidence>
<dbReference type="EC" id="5.4.99.12" evidence="4"/>
<dbReference type="RefSeq" id="WP_059061264.1">
    <property type="nucleotide sequence ID" value="NZ_LN879502.1"/>
</dbReference>
<comment type="function">
    <text evidence="4">Formation of pseudouridine at positions 38, 39 and 40 in the anticodon stem and loop of transfer RNAs.</text>
</comment>